<evidence type="ECO:0000256" key="4">
    <source>
        <dbReference type="SAM" id="Coils"/>
    </source>
</evidence>
<feature type="region of interest" description="Disordered" evidence="5">
    <location>
        <begin position="1"/>
        <end position="25"/>
    </location>
</feature>
<dbReference type="Pfam" id="PF05860">
    <property type="entry name" value="TPS"/>
    <property type="match status" value="1"/>
</dbReference>
<feature type="domain" description="Filamentous haemagglutinin FhaB/tRNA nuclease CdiA-like TPS" evidence="6">
    <location>
        <begin position="167"/>
        <end position="271"/>
    </location>
</feature>
<dbReference type="InterPro" id="IPR012334">
    <property type="entry name" value="Pectin_lyas_fold"/>
</dbReference>
<evidence type="ECO:0000259" key="6">
    <source>
        <dbReference type="SMART" id="SM00912"/>
    </source>
</evidence>
<sequence length="4131" mass="423092">MSSSTSVPPAVRATSSLVPPSSRPLRAARRRALGARSGWRLRPLSQALAVLALAGGWSGAAHAQARAFSSSWFADKNAVQSTAQRTGRMPDGSLAGIGTSARQQAEARQQLRHSLDNLNRTAAAVAAQQAAQAAARAAAANGGGVPDGLVEGGLWEARGALAKWEGAKAAKPGTEDGRQIVTIEQTQSRAILNWDTFNVGRNTTLRFQQNSGDAVLNRVVGASARPSEIHGAIKADGTVLVVNQNGVIFTGTSQVNVRNLVAAAATITDTQFRDKGLYADADGTQPTFKDALGQVRVLAGARIETAAPASATQGGGYVLLLGSEVHNAGAIHTPRGQAALAAGDDFYIRKGYGTDVNLRSTTQGNEISTAIKAGSSAGLVSNTGLITAPTGDITLTGRTVRQDGVLLTTTDIGARGAIHLLNRAGDANGSITLGASGVTAVLLEASAVTGLDGQRDAAIKALDGGIVNKTGGVFDNLSTVRDRSDLSRIEIVTGNLATFAGGSTTVATGGQIAVSAKTRSVLESGAELDVAGAIGVRVAMEANNLAINIQGNEQRDAPANRDSKLLNSNDVWVDRRTLVRVAAGNGYTSDRWYTAGGLLEVSGYLATSGRSAAEWLAQGGTATFTGGELTTLAGSNINLSGGTLDVQDGFIRQIWLRGADGRLYDVSRAPGDLLYTGLYKGFEQTHARWGEKATRTFYNPLIAPRERFENGYTVGRDAGQLIVSTNRANLAGALTGEVYQGSRQTEAPQADMDGYYQSQAAVARRGRLVVGSYLPQFDTASNMLAWRLTGQAARVTVGTGAAGADEIRLDDAWLNAADLGGLRLAGKEAVTIDAALQFAMGGNVQFYAPQVAINAGITAAGGRIEAGNITRQISGNNRVEDDAVNPPAGQRAGVSLAPGAVLDVSGRWTNLSIDPSDSAALAYRNGGTVVLRSTGDVALAAGSRIDVSGGAGLLANGKTRNGRGGDLTLVASAASSGGRLLLDGELAGYGVEGGGKLTLQAERVRIVTRKQPGNAGAATETVLAGADFSQGFSQYEVIGALGVEVEPGAELAVSMPVLRYDGNARATLDKAVALPVWTPALYQEDPVKSVLTQRKGASLTLQAGTPQIALADVPRAALRIGEGARVQVDPGQKIDLLGAGQITVNGVLSAWGGRISANQLTFGVSEPLAGGGHDLSIWIGEQGVLDVAARAATAINRRGETYGRLQDGGAIVLGGPVDLAKGLVTAPDLFVVLRPGSRLDASGAAANLLVNGTPTELASAGGAISISSGNGLYLDGQLSARAGGAGAAAGALTIGLDSPNYLNRVTRPRVLAPRDFVLSAQQAADALDGATDPATLANKLAYGRGAFSVAQLQQGGFGDLTLLSNGLLTFDGDVNLRMNQSLRLIGTEMALSERSAAQARVSLAAPYVLLAGSGVRGAPDGYVRAPLSALPSTRASASVFRVDAGFIDLRDGVVLGGLRSQRASPGAAATFTGRGFSRAELVSQGDIRLLAGAGSVLVDPRSPYTTQLSVPGDLFLSAAQIYPATGAAAQIVAGQASDGSGRSLFDPGSRITIARSTAVAPDAPYSVFGRLRLGADIIEQGGVLRAPLGLIELGIDGNEKGATSLLKLLPGSITSSSARGLVMPYGGTIDGINYKYVGNDVTLVGVGASRDSGELGMGVALAGKSVSVQASALIDLSGGGDLRGAGFVSGRGGSTDARFNPLVQINAQGGGFTLPGLATNPVYALVPGNQAAVAPYAPDAGASQPLAGQRVTIGAGVPGLPAGTYTLMPSTYALLPGAFRVEINGAAAGNPAAGAQALRNGSWAIAGSLGINGTDVASAIARQLIVTSGQTLRQYSQYNEMDYAAFVRADAARRGLPRALLPADASTLKLLLARDAPGQPFSFNGRADFSPATGGYGGTFAVVPSTSSNAPLEITAPGAGRTPGFTGLSIDGAQLNAVNAPRLSVGATPFVDYKSSGTSVGFGYAYTRFGSITVRSGAALSAAEIFLTTNTLTGGIDIERGATLNTIGRGRAPYDSRDGYSYGAGTASLLAVSNGWLDVLPPAADQGANAGAGPIRIGTCGPAACAGEALIYTEGTLAAATNKAFDLGVDVGYGARYLTLAVGAINAGTQASLAAAAARGVLGSGLSLDQSLLNRLLAGDARFGAPALEMLTLSVADAFNFYGTVTLDALDPATGKPRLKTLALTAPALYGDGQAGDVATLRAGELVWNGSTRAAPGLSANGAGTGRGTLNLEASRIEFGYGAYTQPQNALDNARLALGFGTVNLVASDRISANNQGSLGVYESRGAYDAKTGWQYLGGNLNLVTPLLTGESGSVNRLRAGGRLTLSQPAAMPTAAPTTRGLGAELSLEAGDLRIDGRIALPTGKLTLRADGNVALGANAVLDLAGRPVPFDDVTKYSWGGDAIIESRHGNVTQAAGGVIDLSARYNRAGRLTVTALDANAGVVDLQGRILGSASGDYDAGGTYVPYAYGAADIRARVMDFAGLNRRLNEGEVFGGRSFRLAQGDLVIGDELRAREINVSVDNGSLTVTGRIDASGAAAGSIRLAAANGLRLASNAVLDTHGTLLRVDSYGKIIDAPNRAVIELNAGNGTLRLDAGARMDLRAGTDSAANDGRPRGTVELNAPRLGGATGGDIDIDARGPLDIHGARSIAVNGVWVYKDAPAGTEVNAGDKPYQVIDQAYLERLHGDSRDFITHALANGNLLDVKLAGLRAYADALHLRPGVEIRSTTADGDLVVQGDIDLSRYRYASINPHTPFTAVYGSGEVANLVIRAGGDLQIHGSINDGFAPPPSVVADANGWRLLPGVDFTGGNLITPHAGVKLEAGTKLPGGVTLNYDVPLAGLFIGQGTVVPVEVALAQPLTIPAGTVLSAAILNPDGSVAHAAGTILRQDLTLAANMKLAPGALLPVAIRTAALIWPAGVPLPGSLDPATSALANMVTLSGAVTLPRGALIPSGSNVVLAAGVEYVDLRPRDNGMQGLPWALAPMLAEGSQSWSLRLVGGADLGAADTRTTQLGEARGNLVLADSHYGMFGYDKPGNYRWTQQAADDFGMPELVDTVIDEDFVRDMVGYPDSGSLCLEIPSYCQPNDVRTYDYRPATARFSVLRTGTGDLDLLAGGNLDMRSLYGVYTAGASSVATQAGDPYNRPRVVGVKGKVTLDGSESFEPYVDGGSQSVYRAWYPDGGGNLTLRVGGNLTGDVMRTSEATYGRPLQLSQGYNSEEAANWLWRQGTGAAPVGEAVPTAWWINFGTYATRGSGGADELLGFTGFGTLGGGNLSVGVDGDAGILQSQTMAFSLRHLNARSQALTLAIGSTGRVLADGTLALTGGGDLDLRVGGRLNPIEARYGVESGGAITNLRGQTQLQALSIGHLEMLYNLNAERDTRAVDRYKPALAVGSGGLTLAPGDSAMQILSLGDLSIERISDPGRGEAVRSAFRQADGTLSPFGGSSWFSLWTAASAIDLFSAGGNLLPFRNQRVDNDGLMVLPSQLGAVAAGGNIYYQGDAVLAPGARGRLDLLAVDSIYGGGKQISRSGAAPSAIASLYQPGFLGWIPNEYDLPKEGPTSLSPDGSQGEGVLFAFGPGSTAIAGTTSPSRFYAMEGDLVGLSSGRQIRFGTDISPTGRQWQIGHGPVRMLAGRDIVGSGSLLGSVNSFSGAVPYTYTDNLFLHGDAHDVSTVRAGRDILYGNFTVGGPGTLEISAGRNILMEGQAAVISLGPILAGDARPGASIVMQAGLGAAGADYAGFLKRYLDGSRVADPARPLTDQGMPFKTYEAELLLWLTQAYGFAGSTADARAYFDALPPEQQRIFARQVYFAELRAGGREYGDKASPRVGSYLRGRQAIAALFPGQDAPYQGAITLYGAGGIQSRNGGDIQVLTPGGAQVYGVEGVAPPASAGVVTQGSGNIQLYAQDSILLGQSRIMTTFGGDILAWSAQGDINAGRGAKTTVVYTPPRRVYDAVGNISLSPAAPGTGAGIATLATLAEVPAGDVDLYAPLGTIDAGEAGIRVSGNVNIAAQNVLNAANIKAKGDSVGIPVTATVNTGALTSASAAASSAVSAAQDSAQRSQNQARQNQPSIINVQILGYGAEPVAGATAPATPQEVSSYRPNNMVQVVGDGALTPAQLARLSQEEKQAFGL</sequence>
<dbReference type="EMBL" id="CP065997">
    <property type="protein sequence ID" value="QQB35150.1"/>
    <property type="molecule type" value="Genomic_DNA"/>
</dbReference>
<feature type="coiled-coil region" evidence="4">
    <location>
        <begin position="101"/>
        <end position="128"/>
    </location>
</feature>
<dbReference type="PANTHER" id="PTHR12338:SF8">
    <property type="entry name" value="HEME_HEMOPEXIN-BINDING PROTEIN"/>
    <property type="match status" value="1"/>
</dbReference>
<dbReference type="InterPro" id="IPR021026">
    <property type="entry name" value="Filamn_hemagglutn_DUF3739"/>
</dbReference>
<keyword evidence="3" id="KW-0732">Signal</keyword>
<evidence type="ECO:0000313" key="7">
    <source>
        <dbReference type="EMBL" id="QQB35150.1"/>
    </source>
</evidence>
<organism evidence="7 8">
    <name type="scientific">Achromobacter deleyi</name>
    <dbReference type="NCBI Taxonomy" id="1353891"/>
    <lineage>
        <taxon>Bacteria</taxon>
        <taxon>Pseudomonadati</taxon>
        <taxon>Pseudomonadota</taxon>
        <taxon>Betaproteobacteria</taxon>
        <taxon>Burkholderiales</taxon>
        <taxon>Alcaligenaceae</taxon>
        <taxon>Achromobacter</taxon>
    </lineage>
</organism>
<dbReference type="SUPFAM" id="SSF51126">
    <property type="entry name" value="Pectin lyase-like"/>
    <property type="match status" value="1"/>
</dbReference>
<evidence type="ECO:0000313" key="8">
    <source>
        <dbReference type="Proteomes" id="UP000595231"/>
    </source>
</evidence>
<accession>A0A7T4E3W9</accession>
<name>A0A7T4E3W9_9BURK</name>
<evidence type="ECO:0000256" key="5">
    <source>
        <dbReference type="SAM" id="MobiDB-lite"/>
    </source>
</evidence>
<dbReference type="InterPro" id="IPR011050">
    <property type="entry name" value="Pectin_lyase_fold/virulence"/>
</dbReference>
<dbReference type="SMART" id="SM00912">
    <property type="entry name" value="Haemagg_act"/>
    <property type="match status" value="1"/>
</dbReference>
<protein>
    <submittedName>
        <fullName evidence="7">Filamentous hemagglutinin family protein</fullName>
    </submittedName>
</protein>
<reference evidence="7 8" key="1">
    <citation type="submission" date="2020-12" db="EMBL/GenBank/DDBJ databases">
        <title>FDA dAtabase for Regulatory Grade micrObial Sequences (FDA-ARGOS): Supporting development and validation of Infectious Disease Dx tests.</title>
        <authorList>
            <person name="Sproer C."/>
            <person name="Gronow S."/>
            <person name="Severitt S."/>
            <person name="Schroder I."/>
            <person name="Tallon L."/>
            <person name="Sadzewicz L."/>
            <person name="Zhao X."/>
            <person name="Boylan J."/>
            <person name="Ott S."/>
            <person name="Bowen H."/>
            <person name="Vavikolanu K."/>
            <person name="Mehta A."/>
            <person name="Aluvathingal J."/>
            <person name="Nadendla S."/>
            <person name="Lowell S."/>
            <person name="Myers T."/>
            <person name="Yan Y."/>
            <person name="Sichtig H."/>
        </authorList>
    </citation>
    <scope>NUCLEOTIDE SEQUENCE [LARGE SCALE GENOMIC DNA]</scope>
    <source>
        <strain evidence="7 8">FDAARGOS_1050</strain>
    </source>
</reference>
<keyword evidence="4" id="KW-0175">Coiled coil</keyword>
<feature type="compositionally biased region" description="Low complexity" evidence="5">
    <location>
        <begin position="15"/>
        <end position="25"/>
    </location>
</feature>
<dbReference type="RefSeq" id="WP_198485317.1">
    <property type="nucleotide sequence ID" value="NZ_CP065997.1"/>
</dbReference>
<evidence type="ECO:0000256" key="2">
    <source>
        <dbReference type="ARBA" id="ARBA00022525"/>
    </source>
</evidence>
<gene>
    <name evidence="7" type="ORF">I6I07_00490</name>
</gene>
<proteinExistence type="predicted"/>
<dbReference type="InterPro" id="IPR008638">
    <property type="entry name" value="FhaB/CdiA-like_TPS"/>
</dbReference>
<dbReference type="GO" id="GO:0005576">
    <property type="term" value="C:extracellular region"/>
    <property type="evidence" value="ECO:0007669"/>
    <property type="project" value="UniProtKB-SubCell"/>
</dbReference>
<comment type="subcellular location">
    <subcellularLocation>
        <location evidence="1">Secreted</location>
    </subcellularLocation>
</comment>
<keyword evidence="2" id="KW-0964">Secreted</keyword>
<dbReference type="InterPro" id="IPR050909">
    <property type="entry name" value="Bact_Autotransporter_VF"/>
</dbReference>
<dbReference type="PANTHER" id="PTHR12338">
    <property type="entry name" value="AUTOTRANSPORTER"/>
    <property type="match status" value="1"/>
</dbReference>
<evidence type="ECO:0000256" key="3">
    <source>
        <dbReference type="ARBA" id="ARBA00022729"/>
    </source>
</evidence>
<dbReference type="Gene3D" id="2.160.20.10">
    <property type="entry name" value="Single-stranded right-handed beta-helix, Pectin lyase-like"/>
    <property type="match status" value="2"/>
</dbReference>
<dbReference type="NCBIfam" id="TIGR01901">
    <property type="entry name" value="adhes_NPXG"/>
    <property type="match status" value="1"/>
</dbReference>
<evidence type="ECO:0000256" key="1">
    <source>
        <dbReference type="ARBA" id="ARBA00004613"/>
    </source>
</evidence>
<dbReference type="Proteomes" id="UP000595231">
    <property type="component" value="Chromosome"/>
</dbReference>
<dbReference type="Pfam" id="PF12545">
    <property type="entry name" value="DUF3739"/>
    <property type="match status" value="1"/>
</dbReference>